<reference evidence="2" key="1">
    <citation type="submission" date="2022-11" db="UniProtKB">
        <authorList>
            <consortium name="WormBaseParasite"/>
        </authorList>
    </citation>
    <scope>IDENTIFICATION</scope>
</reference>
<evidence type="ECO:0000313" key="1">
    <source>
        <dbReference type="Proteomes" id="UP000887565"/>
    </source>
</evidence>
<sequence>MQNGRRDEKRTKSKEKKLKYQRVRFTIDMPVEKSNIPCCRVPLFEIGEEITSRRYDKKGSMLVKNPVLLKLPASDRFPTAFSKILKASQIKHPRPTCKPTAETARSQICRTMIPTSNRPLNIIQPNIKTRIIDNGTVEQTSHKCHAVGLIYRKLLLVVDPVAPQFRRKGINRTHANPSRSQTFQFTARSTSVDQFQVCVII</sequence>
<dbReference type="WBParaSite" id="nRc.2.0.1.t34276-RA">
    <property type="protein sequence ID" value="nRc.2.0.1.t34276-RA"/>
    <property type="gene ID" value="nRc.2.0.1.g34276"/>
</dbReference>
<name>A0A915K6B0_ROMCU</name>
<dbReference type="AlphaFoldDB" id="A0A915K6B0"/>
<keyword evidence="1" id="KW-1185">Reference proteome</keyword>
<proteinExistence type="predicted"/>
<evidence type="ECO:0000313" key="2">
    <source>
        <dbReference type="WBParaSite" id="nRc.2.0.1.t34276-RA"/>
    </source>
</evidence>
<protein>
    <submittedName>
        <fullName evidence="2">Uncharacterized protein</fullName>
    </submittedName>
</protein>
<organism evidence="1 2">
    <name type="scientific">Romanomermis culicivorax</name>
    <name type="common">Nematode worm</name>
    <dbReference type="NCBI Taxonomy" id="13658"/>
    <lineage>
        <taxon>Eukaryota</taxon>
        <taxon>Metazoa</taxon>
        <taxon>Ecdysozoa</taxon>
        <taxon>Nematoda</taxon>
        <taxon>Enoplea</taxon>
        <taxon>Dorylaimia</taxon>
        <taxon>Mermithida</taxon>
        <taxon>Mermithoidea</taxon>
        <taxon>Mermithidae</taxon>
        <taxon>Romanomermis</taxon>
    </lineage>
</organism>
<accession>A0A915K6B0</accession>
<dbReference type="Proteomes" id="UP000887565">
    <property type="component" value="Unplaced"/>
</dbReference>